<protein>
    <submittedName>
        <fullName evidence="2">Uncharacterized protein</fullName>
    </submittedName>
</protein>
<feature type="signal peptide" evidence="1">
    <location>
        <begin position="1"/>
        <end position="20"/>
    </location>
</feature>
<dbReference type="RefSeq" id="WP_301816362.1">
    <property type="nucleotide sequence ID" value="NZ_JAUJZH010000054.1"/>
</dbReference>
<organism evidence="2 3">
    <name type="scientific">Variovorax ginsengisoli</name>
    <dbReference type="NCBI Taxonomy" id="363844"/>
    <lineage>
        <taxon>Bacteria</taxon>
        <taxon>Pseudomonadati</taxon>
        <taxon>Pseudomonadota</taxon>
        <taxon>Betaproteobacteria</taxon>
        <taxon>Burkholderiales</taxon>
        <taxon>Comamonadaceae</taxon>
        <taxon>Variovorax</taxon>
    </lineage>
</organism>
<dbReference type="PROSITE" id="PS51257">
    <property type="entry name" value="PROKAR_LIPOPROTEIN"/>
    <property type="match status" value="1"/>
</dbReference>
<accession>A0ABT8SGM2</accession>
<proteinExistence type="predicted"/>
<keyword evidence="3" id="KW-1185">Reference proteome</keyword>
<keyword evidence="1" id="KW-0732">Signal</keyword>
<evidence type="ECO:0000313" key="2">
    <source>
        <dbReference type="EMBL" id="MDO1537950.1"/>
    </source>
</evidence>
<dbReference type="Proteomes" id="UP001169027">
    <property type="component" value="Unassembled WGS sequence"/>
</dbReference>
<reference evidence="2" key="1">
    <citation type="submission" date="2023-06" db="EMBL/GenBank/DDBJ databases">
        <authorList>
            <person name="Jiang Y."/>
            <person name="Liu Q."/>
        </authorList>
    </citation>
    <scope>NUCLEOTIDE SEQUENCE</scope>
    <source>
        <strain evidence="2">CGMCC 1.12090</strain>
    </source>
</reference>
<dbReference type="EMBL" id="JAUKVY010000054">
    <property type="protein sequence ID" value="MDO1537950.1"/>
    <property type="molecule type" value="Genomic_DNA"/>
</dbReference>
<comment type="caution">
    <text evidence="2">The sequence shown here is derived from an EMBL/GenBank/DDBJ whole genome shotgun (WGS) entry which is preliminary data.</text>
</comment>
<evidence type="ECO:0000256" key="1">
    <source>
        <dbReference type="SAM" id="SignalP"/>
    </source>
</evidence>
<feature type="chain" id="PRO_5045290363" evidence="1">
    <location>
        <begin position="21"/>
        <end position="244"/>
    </location>
</feature>
<gene>
    <name evidence="2" type="ORF">Q2T77_37565</name>
</gene>
<name>A0ABT8SGM2_9BURK</name>
<sequence>MKTASLIAAVATSACLCAHADKTEYAFRWNPENGGPATAEEAARILGINDDKAKKIEVRYLTVKQPAGLPNGNYQAVARERVDKDGPESMYKVRGPDSKAGRTVLSMWVCPLSGPALETKFEVDVNWALGEKTRSGDPNELPTPRTAISFSCSVGTSANAAFPKATEMSPRSCVNHVRRLKSDDWKIEEWVLPTSALIVEVSYAVDEGSPSHQKAFQASVDTLLKAGAQPLPDSKTLLGSTCPG</sequence>
<evidence type="ECO:0000313" key="3">
    <source>
        <dbReference type="Proteomes" id="UP001169027"/>
    </source>
</evidence>